<dbReference type="OrthoDB" id="9806954at2"/>
<dbReference type="Proteomes" id="UP000322159">
    <property type="component" value="Chromosome"/>
</dbReference>
<dbReference type="SUPFAM" id="SSF52540">
    <property type="entry name" value="P-loop containing nucleoside triphosphate hydrolases"/>
    <property type="match status" value="1"/>
</dbReference>
<evidence type="ECO:0000256" key="1">
    <source>
        <dbReference type="ARBA" id="ARBA00003618"/>
    </source>
</evidence>
<dbReference type="GO" id="GO:0009432">
    <property type="term" value="P:SOS response"/>
    <property type="evidence" value="ECO:0007669"/>
    <property type="project" value="TreeGrafter"/>
</dbReference>
<feature type="domain" description="RecF/RecN/SMC N-terminal" evidence="11">
    <location>
        <begin position="3"/>
        <end position="521"/>
    </location>
</feature>
<keyword evidence="6" id="KW-0067">ATP-binding</keyword>
<gene>
    <name evidence="12" type="primary">recN</name>
    <name evidence="12" type="ORF">FLP23_07750</name>
</gene>
<keyword evidence="13" id="KW-1185">Reference proteome</keyword>
<dbReference type="Gene3D" id="3.40.50.300">
    <property type="entry name" value="P-loop containing nucleotide triphosphate hydrolases"/>
    <property type="match status" value="2"/>
</dbReference>
<dbReference type="GO" id="GO:0006281">
    <property type="term" value="P:DNA repair"/>
    <property type="evidence" value="ECO:0007669"/>
    <property type="project" value="UniProtKB-KW"/>
</dbReference>
<evidence type="ECO:0000256" key="2">
    <source>
        <dbReference type="ARBA" id="ARBA00009441"/>
    </source>
</evidence>
<comment type="similarity">
    <text evidence="2 9">Belongs to the RecN family.</text>
</comment>
<dbReference type="InterPro" id="IPR004604">
    <property type="entry name" value="DNA_recomb/repair_RecN"/>
</dbReference>
<evidence type="ECO:0000256" key="5">
    <source>
        <dbReference type="ARBA" id="ARBA00022763"/>
    </source>
</evidence>
<evidence type="ECO:0000256" key="6">
    <source>
        <dbReference type="ARBA" id="ARBA00022840"/>
    </source>
</evidence>
<proteinExistence type="inferred from homology"/>
<evidence type="ECO:0000256" key="9">
    <source>
        <dbReference type="PIRNR" id="PIRNR003128"/>
    </source>
</evidence>
<evidence type="ECO:0000313" key="13">
    <source>
        <dbReference type="Proteomes" id="UP000322159"/>
    </source>
</evidence>
<reference evidence="12 13" key="1">
    <citation type="submission" date="2019-09" db="EMBL/GenBank/DDBJ databases">
        <title>Genome sequencing of strain KACC 19322.</title>
        <authorList>
            <person name="Heo J."/>
            <person name="Kim S.-J."/>
            <person name="Kim J.-S."/>
            <person name="Hong S.-B."/>
            <person name="Kwon S.-W."/>
        </authorList>
    </citation>
    <scope>NUCLEOTIDE SEQUENCE [LARGE SCALE GENOMIC DNA]</scope>
    <source>
        <strain evidence="12 13">KACC 19322</strain>
    </source>
</reference>
<keyword evidence="10" id="KW-0175">Coiled coil</keyword>
<dbReference type="InterPro" id="IPR003395">
    <property type="entry name" value="RecF/RecN/SMC_N"/>
</dbReference>
<keyword evidence="4" id="KW-0547">Nucleotide-binding</keyword>
<evidence type="ECO:0000256" key="8">
    <source>
        <dbReference type="ARBA" id="ARBA00033408"/>
    </source>
</evidence>
<dbReference type="PIRSF" id="PIRSF003128">
    <property type="entry name" value="RecN"/>
    <property type="match status" value="1"/>
</dbReference>
<dbReference type="Pfam" id="PF02463">
    <property type="entry name" value="SMC_N"/>
    <property type="match status" value="1"/>
</dbReference>
<organism evidence="12 13">
    <name type="scientific">Protaetiibacter larvae</name>
    <dbReference type="NCBI Taxonomy" id="2592654"/>
    <lineage>
        <taxon>Bacteria</taxon>
        <taxon>Bacillati</taxon>
        <taxon>Actinomycetota</taxon>
        <taxon>Actinomycetes</taxon>
        <taxon>Micrococcales</taxon>
        <taxon>Microbacteriaceae</taxon>
        <taxon>Protaetiibacter</taxon>
    </lineage>
</organism>
<dbReference type="NCBIfam" id="TIGR00634">
    <property type="entry name" value="recN"/>
    <property type="match status" value="1"/>
</dbReference>
<comment type="function">
    <text evidence="1 9">May be involved in recombinational repair of damaged DNA.</text>
</comment>
<name>A0A5C1Y7I8_9MICO</name>
<dbReference type="GO" id="GO:0005524">
    <property type="term" value="F:ATP binding"/>
    <property type="evidence" value="ECO:0007669"/>
    <property type="project" value="UniProtKB-KW"/>
</dbReference>
<keyword evidence="7 9" id="KW-0234">DNA repair</keyword>
<dbReference type="GO" id="GO:0043590">
    <property type="term" value="C:bacterial nucleoid"/>
    <property type="evidence" value="ECO:0007669"/>
    <property type="project" value="TreeGrafter"/>
</dbReference>
<feature type="coiled-coil region" evidence="10">
    <location>
        <begin position="178"/>
        <end position="208"/>
    </location>
</feature>
<evidence type="ECO:0000256" key="7">
    <source>
        <dbReference type="ARBA" id="ARBA00023204"/>
    </source>
</evidence>
<dbReference type="FunFam" id="3.40.50.300:FF:000356">
    <property type="entry name" value="DNA repair protein RecN"/>
    <property type="match status" value="1"/>
</dbReference>
<dbReference type="EMBL" id="CP043504">
    <property type="protein sequence ID" value="QEO09904.1"/>
    <property type="molecule type" value="Genomic_DNA"/>
</dbReference>
<dbReference type="CDD" id="cd03241">
    <property type="entry name" value="ABC_RecN"/>
    <property type="match status" value="1"/>
</dbReference>
<evidence type="ECO:0000256" key="10">
    <source>
        <dbReference type="SAM" id="Coils"/>
    </source>
</evidence>
<sequence length="566" mass="59292">MIEELSIRDLGVIGEARLPLGPGFTAVTGETGAGKTMVVTALGLLLGERADPGAIRAGSPQAGVEGRWVVPDAGEVAERVREAGGELDPIDAGRAELILARTVSSEGRSRGVVGGRSSPVGVLAELGERLVVVHGQSDQLRLRSAAAQRDALDGAAGPQHRALLAEYGEAFRAWRAHAAELEALIAARDARAREAEQLREDLAEYAELAPQPGEDEELAARAERLGNLEDLRRAATLAQEAVSAQSGDDRADAVGLVEEARRAISRVADHDPALAPAREALDTIAYQLAEVSTELSHYLGGLDVDGARELEAVQDRRAALAAFARKHGAPLDEVIAGLENAGLRLLELDGDDDRIEQLSAQTATASARVEELAARVTAGRAAAAEELAARVSAELAALAMPDARLVVELEEQELSASGRDRVAFLLQPHAGSEPRPLAKGASGGELSRVMLALEVVLAASGEVPTFVFDEVDAGVGGAAAIEIGRRLARLAETAQVIVVTHLAQVAAFATNHLVVVKDRDGQVTASSVRRVDDADRVAEMARLLSGLPDSATGLEHARELLELSRG</sequence>
<dbReference type="GO" id="GO:0006310">
    <property type="term" value="P:DNA recombination"/>
    <property type="evidence" value="ECO:0007669"/>
    <property type="project" value="InterPro"/>
</dbReference>
<dbReference type="RefSeq" id="WP_149325322.1">
    <property type="nucleotide sequence ID" value="NZ_CP043504.1"/>
</dbReference>
<evidence type="ECO:0000313" key="12">
    <source>
        <dbReference type="EMBL" id="QEO09904.1"/>
    </source>
</evidence>
<dbReference type="PANTHER" id="PTHR11059:SF0">
    <property type="entry name" value="DNA REPAIR PROTEIN RECN"/>
    <property type="match status" value="1"/>
</dbReference>
<dbReference type="AlphaFoldDB" id="A0A5C1Y7I8"/>
<protein>
    <recommendedName>
        <fullName evidence="3 9">DNA repair protein RecN</fullName>
    </recommendedName>
    <alternativeName>
        <fullName evidence="8 9">Recombination protein N</fullName>
    </alternativeName>
</protein>
<dbReference type="InterPro" id="IPR027417">
    <property type="entry name" value="P-loop_NTPase"/>
</dbReference>
<keyword evidence="5 9" id="KW-0227">DNA damage</keyword>
<evidence type="ECO:0000259" key="11">
    <source>
        <dbReference type="Pfam" id="PF02463"/>
    </source>
</evidence>
<evidence type="ECO:0000256" key="4">
    <source>
        <dbReference type="ARBA" id="ARBA00022741"/>
    </source>
</evidence>
<dbReference type="PANTHER" id="PTHR11059">
    <property type="entry name" value="DNA REPAIR PROTEIN RECN"/>
    <property type="match status" value="1"/>
</dbReference>
<dbReference type="KEGG" id="lyk:FLP23_07750"/>
<accession>A0A5C1Y7I8</accession>
<evidence type="ECO:0000256" key="3">
    <source>
        <dbReference type="ARBA" id="ARBA00021315"/>
    </source>
</evidence>